<dbReference type="EMBL" id="BMVB01000036">
    <property type="protein sequence ID" value="GHC72379.1"/>
    <property type="molecule type" value="Genomic_DNA"/>
</dbReference>
<dbReference type="SUPFAM" id="SSF56112">
    <property type="entry name" value="Protein kinase-like (PK-like)"/>
    <property type="match status" value="1"/>
</dbReference>
<accession>A0A918U0U8</accession>
<feature type="compositionally biased region" description="Low complexity" evidence="6">
    <location>
        <begin position="373"/>
        <end position="394"/>
    </location>
</feature>
<dbReference type="InterPro" id="IPR008271">
    <property type="entry name" value="Ser/Thr_kinase_AS"/>
</dbReference>
<dbReference type="GO" id="GO:0004674">
    <property type="term" value="F:protein serine/threonine kinase activity"/>
    <property type="evidence" value="ECO:0007669"/>
    <property type="project" value="TreeGrafter"/>
</dbReference>
<proteinExistence type="predicted"/>
<keyword evidence="2 5" id="KW-0547">Nucleotide-binding</keyword>
<evidence type="ECO:0000256" key="6">
    <source>
        <dbReference type="SAM" id="MobiDB-lite"/>
    </source>
</evidence>
<reference evidence="8" key="2">
    <citation type="submission" date="2020-09" db="EMBL/GenBank/DDBJ databases">
        <authorList>
            <person name="Sun Q."/>
            <person name="Ohkuma M."/>
        </authorList>
    </citation>
    <scope>NUCLEOTIDE SEQUENCE</scope>
    <source>
        <strain evidence="8">JCM 4633</strain>
    </source>
</reference>
<comment type="caution">
    <text evidence="8">The sequence shown here is derived from an EMBL/GenBank/DDBJ whole genome shotgun (WGS) entry which is preliminary data.</text>
</comment>
<feature type="binding site" evidence="5">
    <location>
        <position position="49"/>
    </location>
    <ligand>
        <name>ATP</name>
        <dbReference type="ChEBI" id="CHEBI:30616"/>
    </ligand>
</feature>
<evidence type="ECO:0000313" key="8">
    <source>
        <dbReference type="EMBL" id="GHC72379.1"/>
    </source>
</evidence>
<sequence length="585" mass="60565">MAQSPPVEALRPQDPASIGTHTVLARLGAGGMGQVYLGRSPGGRQLAIKVIREDFADSPEALARFRREVETVRAVRSAFTANLIDASLEAPPYWLATEYVPGPTLVQAIGERGALPAATCLRLMAALAEALAGVHEYGVMHRDLKPHNIILSGVGPKLIDFGIARGAEQTALTQVGTAPGTPGYTAPEIITRNDVTPAADVFALGATIAAAATGRPPYGEGASDSVTYRVVHGEIDVDGVEPELAALVRDCVAADAAKRPTPAEIVGRCAVSSALVDDPVYRALVGGGAAASAVPAAPAEAAAPVGYVPTAMSGPAAPPMPAAPPATPRPRTKLWLTVGAASVALGVIAALTVQSMGDDSKGGREGARAQGDAKPSASGSPSVAGSPGPGQADKAGQDGQGGKEPTFVEATSPNRDYWSAKEGSLYGEGTCNLPPEERTPGQFQFSVADAVDSQAKVMSGKVKILFRFKYADTSQLKGPYYVSVAVKPRHEIDSKTGKPFEGIRQTNLGLGYTSKPVDIAPKGSGWGSENKELTYPDDFQTYVEGKPYAPAIPVGNDPGDWTVIFEHVKGTKEYASIGCYGFTAQ</sequence>
<keyword evidence="1" id="KW-0808">Transferase</keyword>
<feature type="domain" description="Protein kinase" evidence="7">
    <location>
        <begin position="21"/>
        <end position="281"/>
    </location>
</feature>
<evidence type="ECO:0000259" key="7">
    <source>
        <dbReference type="PROSITE" id="PS50011"/>
    </source>
</evidence>
<dbReference type="PANTHER" id="PTHR43289:SF34">
    <property type="entry name" value="SERINE_THREONINE-PROTEIN KINASE YBDM-RELATED"/>
    <property type="match status" value="1"/>
</dbReference>
<keyword evidence="4 5" id="KW-0067">ATP-binding</keyword>
<organism evidence="8 9">
    <name type="scientific">Streptomyces cinnamoneus</name>
    <name type="common">Streptoverticillium cinnamoneum</name>
    <dbReference type="NCBI Taxonomy" id="53446"/>
    <lineage>
        <taxon>Bacteria</taxon>
        <taxon>Bacillati</taxon>
        <taxon>Actinomycetota</taxon>
        <taxon>Actinomycetes</taxon>
        <taxon>Kitasatosporales</taxon>
        <taxon>Streptomycetaceae</taxon>
        <taxon>Streptomyces</taxon>
        <taxon>Streptomyces cinnamoneus group</taxon>
    </lineage>
</organism>
<protein>
    <recommendedName>
        <fullName evidence="7">Protein kinase domain-containing protein</fullName>
    </recommendedName>
</protein>
<dbReference type="PANTHER" id="PTHR43289">
    <property type="entry name" value="MITOGEN-ACTIVATED PROTEIN KINASE KINASE KINASE 20-RELATED"/>
    <property type="match status" value="1"/>
</dbReference>
<dbReference type="InterPro" id="IPR000719">
    <property type="entry name" value="Prot_kinase_dom"/>
</dbReference>
<evidence type="ECO:0000313" key="9">
    <source>
        <dbReference type="Proteomes" id="UP000646244"/>
    </source>
</evidence>
<dbReference type="Gene3D" id="1.10.510.10">
    <property type="entry name" value="Transferase(Phosphotransferase) domain 1"/>
    <property type="match status" value="1"/>
</dbReference>
<dbReference type="CDD" id="cd14014">
    <property type="entry name" value="STKc_PknB_like"/>
    <property type="match status" value="1"/>
</dbReference>
<reference evidence="8" key="1">
    <citation type="journal article" date="2014" name="Int. J. Syst. Evol. Microbiol.">
        <title>Complete genome sequence of Corynebacterium casei LMG S-19264T (=DSM 44701T), isolated from a smear-ripened cheese.</title>
        <authorList>
            <consortium name="US DOE Joint Genome Institute (JGI-PGF)"/>
            <person name="Walter F."/>
            <person name="Albersmeier A."/>
            <person name="Kalinowski J."/>
            <person name="Ruckert C."/>
        </authorList>
    </citation>
    <scope>NUCLEOTIDE SEQUENCE</scope>
    <source>
        <strain evidence="8">JCM 4633</strain>
    </source>
</reference>
<dbReference type="InterPro" id="IPR017441">
    <property type="entry name" value="Protein_kinase_ATP_BS"/>
</dbReference>
<dbReference type="InterPro" id="IPR011009">
    <property type="entry name" value="Kinase-like_dom_sf"/>
</dbReference>
<gene>
    <name evidence="8" type="ORF">GCM10010507_59390</name>
</gene>
<dbReference type="SMART" id="SM00220">
    <property type="entry name" value="S_TKc"/>
    <property type="match status" value="1"/>
</dbReference>
<evidence type="ECO:0000256" key="1">
    <source>
        <dbReference type="ARBA" id="ARBA00022679"/>
    </source>
</evidence>
<feature type="compositionally biased region" description="Basic and acidic residues" evidence="6">
    <location>
        <begin position="358"/>
        <end position="367"/>
    </location>
</feature>
<dbReference type="PROSITE" id="PS00108">
    <property type="entry name" value="PROTEIN_KINASE_ST"/>
    <property type="match status" value="1"/>
</dbReference>
<evidence type="ECO:0000256" key="3">
    <source>
        <dbReference type="ARBA" id="ARBA00022777"/>
    </source>
</evidence>
<evidence type="ECO:0000256" key="2">
    <source>
        <dbReference type="ARBA" id="ARBA00022741"/>
    </source>
</evidence>
<feature type="region of interest" description="Disordered" evidence="6">
    <location>
        <begin position="356"/>
        <end position="421"/>
    </location>
</feature>
<dbReference type="PROSITE" id="PS50011">
    <property type="entry name" value="PROTEIN_KINASE_DOM"/>
    <property type="match status" value="1"/>
</dbReference>
<evidence type="ECO:0000256" key="4">
    <source>
        <dbReference type="ARBA" id="ARBA00022840"/>
    </source>
</evidence>
<dbReference type="Pfam" id="PF00069">
    <property type="entry name" value="Pkinase"/>
    <property type="match status" value="1"/>
</dbReference>
<dbReference type="Gene3D" id="3.30.200.20">
    <property type="entry name" value="Phosphorylase Kinase, domain 1"/>
    <property type="match status" value="1"/>
</dbReference>
<keyword evidence="3" id="KW-0418">Kinase</keyword>
<dbReference type="Proteomes" id="UP000646244">
    <property type="component" value="Unassembled WGS sequence"/>
</dbReference>
<evidence type="ECO:0000256" key="5">
    <source>
        <dbReference type="PROSITE-ProRule" id="PRU10141"/>
    </source>
</evidence>
<dbReference type="GO" id="GO:0005524">
    <property type="term" value="F:ATP binding"/>
    <property type="evidence" value="ECO:0007669"/>
    <property type="project" value="UniProtKB-UniRule"/>
</dbReference>
<dbReference type="PROSITE" id="PS00107">
    <property type="entry name" value="PROTEIN_KINASE_ATP"/>
    <property type="match status" value="1"/>
</dbReference>
<name>A0A918U0U8_STRCJ</name>
<dbReference type="AlphaFoldDB" id="A0A918U0U8"/>